<accession>A0A6M3LD55</accession>
<proteinExistence type="predicted"/>
<evidence type="ECO:0000313" key="1">
    <source>
        <dbReference type="EMBL" id="QJA93016.1"/>
    </source>
</evidence>
<sequence>MKLFRELIQPTCNTCLLTCLAMITGRSVRYVRKVFKGKGIPTPTVAQTIPFLVEHGVYLALWIDMGGEKLRVKDKLILTLNIKNRPALLVVYINDTVTHAVIWDGKRVLDPDGDLKKPKRLSSYKVIEYWPIILSDKIYNKLIKGRKK</sequence>
<dbReference type="AlphaFoldDB" id="A0A6M3LD55"/>
<dbReference type="EMBL" id="MT143115">
    <property type="protein sequence ID" value="QJA93016.1"/>
    <property type="molecule type" value="Genomic_DNA"/>
</dbReference>
<protein>
    <recommendedName>
        <fullName evidence="2">Peptidase C39 domain-containing protein</fullName>
    </recommendedName>
</protein>
<organism evidence="1">
    <name type="scientific">viral metagenome</name>
    <dbReference type="NCBI Taxonomy" id="1070528"/>
    <lineage>
        <taxon>unclassified sequences</taxon>
        <taxon>metagenomes</taxon>
        <taxon>organismal metagenomes</taxon>
    </lineage>
</organism>
<gene>
    <name evidence="1" type="ORF">MM415B04390_0012</name>
</gene>
<reference evidence="1" key="1">
    <citation type="submission" date="2020-03" db="EMBL/GenBank/DDBJ databases">
        <title>The deep terrestrial virosphere.</title>
        <authorList>
            <person name="Holmfeldt K."/>
            <person name="Nilsson E."/>
            <person name="Simone D."/>
            <person name="Lopez-Fernandez M."/>
            <person name="Wu X."/>
            <person name="de Brujin I."/>
            <person name="Lundin D."/>
            <person name="Andersson A."/>
            <person name="Bertilsson S."/>
            <person name="Dopson M."/>
        </authorList>
    </citation>
    <scope>NUCLEOTIDE SEQUENCE</scope>
    <source>
        <strain evidence="1">MM415B04390</strain>
    </source>
</reference>
<name>A0A6M3LD55_9ZZZZ</name>
<evidence type="ECO:0008006" key="2">
    <source>
        <dbReference type="Google" id="ProtNLM"/>
    </source>
</evidence>